<dbReference type="GO" id="GO:0009117">
    <property type="term" value="P:nucleotide metabolic process"/>
    <property type="evidence" value="ECO:0007669"/>
    <property type="project" value="TreeGrafter"/>
</dbReference>
<dbReference type="Proteomes" id="UP000799441">
    <property type="component" value="Unassembled WGS sequence"/>
</dbReference>
<gene>
    <name evidence="6" type="ORF">K431DRAFT_232859</name>
</gene>
<evidence type="ECO:0000313" key="7">
    <source>
        <dbReference type="Proteomes" id="UP000799441"/>
    </source>
</evidence>
<proteinExistence type="predicted"/>
<dbReference type="OrthoDB" id="1915375at2759"/>
<dbReference type="PANTHER" id="PTHR46648">
    <property type="entry name" value="HIT FAMILY PROTEIN 1"/>
    <property type="match status" value="1"/>
</dbReference>
<accession>A0A9P4Q0M5</accession>
<dbReference type="GO" id="GO:0003824">
    <property type="term" value="F:catalytic activity"/>
    <property type="evidence" value="ECO:0007669"/>
    <property type="project" value="InterPro"/>
</dbReference>
<dbReference type="PROSITE" id="PS00892">
    <property type="entry name" value="HIT_1"/>
    <property type="match status" value="1"/>
</dbReference>
<dbReference type="Gene3D" id="3.30.428.10">
    <property type="entry name" value="HIT-like"/>
    <property type="match status" value="1"/>
</dbReference>
<dbReference type="InterPro" id="IPR036265">
    <property type="entry name" value="HIT-like_sf"/>
</dbReference>
<evidence type="ECO:0000256" key="2">
    <source>
        <dbReference type="PIRSR" id="PIRSR601310-3"/>
    </source>
</evidence>
<dbReference type="SUPFAM" id="SSF54197">
    <property type="entry name" value="HIT-like"/>
    <property type="match status" value="1"/>
</dbReference>
<evidence type="ECO:0000259" key="5">
    <source>
        <dbReference type="PROSITE" id="PS51084"/>
    </source>
</evidence>
<dbReference type="Pfam" id="PF01230">
    <property type="entry name" value="HIT"/>
    <property type="match status" value="1"/>
</dbReference>
<dbReference type="AlphaFoldDB" id="A0A9P4Q0M5"/>
<dbReference type="EMBL" id="MU003841">
    <property type="protein sequence ID" value="KAF2717549.1"/>
    <property type="molecule type" value="Genomic_DNA"/>
</dbReference>
<evidence type="ECO:0000256" key="3">
    <source>
        <dbReference type="PROSITE-ProRule" id="PRU00464"/>
    </source>
</evidence>
<dbReference type="InterPro" id="IPR001310">
    <property type="entry name" value="Histidine_triad_HIT"/>
</dbReference>
<evidence type="ECO:0000256" key="4">
    <source>
        <dbReference type="SAM" id="MobiDB-lite"/>
    </source>
</evidence>
<dbReference type="InterPro" id="IPR019808">
    <property type="entry name" value="Histidine_triad_CS"/>
</dbReference>
<feature type="short sequence motif" description="Histidine triad motif" evidence="2 3">
    <location>
        <begin position="150"/>
        <end position="154"/>
    </location>
</feature>
<protein>
    <submittedName>
        <fullName evidence="6">HIT-like protein</fullName>
    </submittedName>
</protein>
<reference evidence="6" key="1">
    <citation type="journal article" date="2020" name="Stud. Mycol.">
        <title>101 Dothideomycetes genomes: a test case for predicting lifestyles and emergence of pathogens.</title>
        <authorList>
            <person name="Haridas S."/>
            <person name="Albert R."/>
            <person name="Binder M."/>
            <person name="Bloem J."/>
            <person name="Labutti K."/>
            <person name="Salamov A."/>
            <person name="Andreopoulos B."/>
            <person name="Baker S."/>
            <person name="Barry K."/>
            <person name="Bills G."/>
            <person name="Bluhm B."/>
            <person name="Cannon C."/>
            <person name="Castanera R."/>
            <person name="Culley D."/>
            <person name="Daum C."/>
            <person name="Ezra D."/>
            <person name="Gonzalez J."/>
            <person name="Henrissat B."/>
            <person name="Kuo A."/>
            <person name="Liang C."/>
            <person name="Lipzen A."/>
            <person name="Lutzoni F."/>
            <person name="Magnuson J."/>
            <person name="Mondo S."/>
            <person name="Nolan M."/>
            <person name="Ohm R."/>
            <person name="Pangilinan J."/>
            <person name="Park H.-J."/>
            <person name="Ramirez L."/>
            <person name="Alfaro M."/>
            <person name="Sun H."/>
            <person name="Tritt A."/>
            <person name="Yoshinaga Y."/>
            <person name="Zwiers L.-H."/>
            <person name="Turgeon B."/>
            <person name="Goodwin S."/>
            <person name="Spatafora J."/>
            <person name="Crous P."/>
            <person name="Grigoriev I."/>
        </authorList>
    </citation>
    <scope>NUCLEOTIDE SEQUENCE</scope>
    <source>
        <strain evidence="6">CBS 116435</strain>
    </source>
</reference>
<evidence type="ECO:0000313" key="6">
    <source>
        <dbReference type="EMBL" id="KAF2717549.1"/>
    </source>
</evidence>
<dbReference type="PROSITE" id="PS51084">
    <property type="entry name" value="HIT_2"/>
    <property type="match status" value="1"/>
</dbReference>
<dbReference type="InterPro" id="IPR011146">
    <property type="entry name" value="HIT-like"/>
</dbReference>
<feature type="compositionally biased region" description="Polar residues" evidence="4">
    <location>
        <begin position="88"/>
        <end position="102"/>
    </location>
</feature>
<evidence type="ECO:0000256" key="1">
    <source>
        <dbReference type="PIRSR" id="PIRSR601310-1"/>
    </source>
</evidence>
<comment type="caution">
    <text evidence="6">The sequence shown here is derived from an EMBL/GenBank/DDBJ whole genome shotgun (WGS) entry which is preliminary data.</text>
</comment>
<dbReference type="PANTHER" id="PTHR46648:SF2">
    <property type="entry name" value="HIT DOMAIN-CONTAINING PROTEIN"/>
    <property type="match status" value="1"/>
</dbReference>
<feature type="domain" description="HIT" evidence="5">
    <location>
        <begin position="30"/>
        <end position="166"/>
    </location>
</feature>
<organism evidence="6 7">
    <name type="scientific">Polychaeton citri CBS 116435</name>
    <dbReference type="NCBI Taxonomy" id="1314669"/>
    <lineage>
        <taxon>Eukaryota</taxon>
        <taxon>Fungi</taxon>
        <taxon>Dikarya</taxon>
        <taxon>Ascomycota</taxon>
        <taxon>Pezizomycotina</taxon>
        <taxon>Dothideomycetes</taxon>
        <taxon>Dothideomycetidae</taxon>
        <taxon>Capnodiales</taxon>
        <taxon>Capnodiaceae</taxon>
        <taxon>Polychaeton</taxon>
    </lineage>
</organism>
<sequence>MASLEDKYPVDCPFCRIAQAYPVEQSPVPSDPAPDRLDPQCYLILNTRHVMAFLDIYPIAPGHILLTTRDHYRKLSDLNPPPPPRNTDLATPSSQLDWQTQRSLHHSRDSARELGVWLTVLSRALCAVTGIEDWNIVQNNGERAAQVVPHIHFHFIPRYQEGRRENAGKGKVDVGMLKSWRMFGRGAREDLDEEEGAELAALLREAVRKELAQDGSRIDNDKAKL</sequence>
<name>A0A9P4Q0M5_9PEZI</name>
<feature type="region of interest" description="Disordered" evidence="4">
    <location>
        <begin position="75"/>
        <end position="104"/>
    </location>
</feature>
<feature type="active site" description="Tele-AMP-histidine intermediate" evidence="1">
    <location>
        <position position="152"/>
    </location>
</feature>
<keyword evidence="7" id="KW-1185">Reference proteome</keyword>